<evidence type="ECO:0000259" key="2">
    <source>
        <dbReference type="Pfam" id="PF13635"/>
    </source>
</evidence>
<protein>
    <submittedName>
        <fullName evidence="3">DUF4143 domain-containing protein</fullName>
    </submittedName>
</protein>
<evidence type="ECO:0000313" key="3">
    <source>
        <dbReference type="EMBL" id="GAA4731410.1"/>
    </source>
</evidence>
<dbReference type="PANTHER" id="PTHR43566">
    <property type="entry name" value="CONSERVED PROTEIN"/>
    <property type="match status" value="1"/>
</dbReference>
<dbReference type="Proteomes" id="UP001500956">
    <property type="component" value="Unassembled WGS sequence"/>
</dbReference>
<dbReference type="InterPro" id="IPR025420">
    <property type="entry name" value="DUF4143"/>
</dbReference>
<keyword evidence="4" id="KW-1185">Reference proteome</keyword>
<dbReference type="Pfam" id="PF13173">
    <property type="entry name" value="AAA_14"/>
    <property type="match status" value="1"/>
</dbReference>
<proteinExistence type="predicted"/>
<gene>
    <name evidence="3" type="ORF">GCM10023216_24320</name>
</gene>
<comment type="caution">
    <text evidence="3">The sequence shown here is derived from an EMBL/GenBank/DDBJ whole genome shotgun (WGS) entry which is preliminary data.</text>
</comment>
<evidence type="ECO:0000259" key="1">
    <source>
        <dbReference type="Pfam" id="PF13173"/>
    </source>
</evidence>
<dbReference type="EMBL" id="BAABID010000011">
    <property type="protein sequence ID" value="GAA4731410.1"/>
    <property type="molecule type" value="Genomic_DNA"/>
</dbReference>
<name>A0ABP8YMA6_9MICO</name>
<reference evidence="4" key="1">
    <citation type="journal article" date="2019" name="Int. J. Syst. Evol. Microbiol.">
        <title>The Global Catalogue of Microorganisms (GCM) 10K type strain sequencing project: providing services to taxonomists for standard genome sequencing and annotation.</title>
        <authorList>
            <consortium name="The Broad Institute Genomics Platform"/>
            <consortium name="The Broad Institute Genome Sequencing Center for Infectious Disease"/>
            <person name="Wu L."/>
            <person name="Ma J."/>
        </authorList>
    </citation>
    <scope>NUCLEOTIDE SEQUENCE [LARGE SCALE GENOMIC DNA]</scope>
    <source>
        <strain evidence="4">JCM 18063</strain>
    </source>
</reference>
<accession>A0ABP8YMA6</accession>
<dbReference type="PANTHER" id="PTHR43566:SF2">
    <property type="entry name" value="DUF4143 DOMAIN-CONTAINING PROTEIN"/>
    <property type="match status" value="1"/>
</dbReference>
<organism evidence="3 4">
    <name type="scientific">Isoptericola chiayiensis</name>
    <dbReference type="NCBI Taxonomy" id="579446"/>
    <lineage>
        <taxon>Bacteria</taxon>
        <taxon>Bacillati</taxon>
        <taxon>Actinomycetota</taxon>
        <taxon>Actinomycetes</taxon>
        <taxon>Micrococcales</taxon>
        <taxon>Promicromonosporaceae</taxon>
        <taxon>Isoptericola</taxon>
    </lineage>
</organism>
<feature type="domain" description="AAA" evidence="1">
    <location>
        <begin position="27"/>
        <end position="138"/>
    </location>
</feature>
<dbReference type="InterPro" id="IPR041682">
    <property type="entry name" value="AAA_14"/>
</dbReference>
<sequence length="431" mass="47458">MADQTVPTTPYRRRVVDDFLDEFQPESPAITIAGPKGVGKTATALRRAASVMSFDLPADRARLDADPTLLTALDYPVLVDEWQRKPESWDYVRRAVDAGAPAGAYLLTGSATTPRGVTVHSGAGRFIDVRMRPLSFFERDIAFPTVSMSALLRGSSEIGGETDVGLAEYVEEMTASGFPDIRRLSPRVRRRRLEAYVDNIVQREFAEHGYPVRRPATLRAWLRAYAAATSTTTSYNDILDAATVGENDKPSRTTTTVYRDVLAQLWQLDPVEAWLPSRNHLDRLTQAPKHHLADPALAVVLLGLDAEQLMRGTASAAGLRDGAVLGQLFEHLVTLSVLVYAEAAEAHVRHLRTKGGDHEVDLIVERRDGRVLALEVKLKATPAEKDFRHLRWLKEQLGHDLVDAAVVTTGQHAYRRGQDGIAVVPLALLGP</sequence>
<feature type="domain" description="DUF4143" evidence="2">
    <location>
        <begin position="203"/>
        <end position="378"/>
    </location>
</feature>
<evidence type="ECO:0000313" key="4">
    <source>
        <dbReference type="Proteomes" id="UP001500956"/>
    </source>
</evidence>
<dbReference type="Pfam" id="PF13635">
    <property type="entry name" value="DUF4143"/>
    <property type="match status" value="1"/>
</dbReference>